<evidence type="ECO:0000313" key="1">
    <source>
        <dbReference type="EMBL" id="KPA99981.1"/>
    </source>
</evidence>
<protein>
    <submittedName>
        <fullName evidence="1">Portal protein</fullName>
    </submittedName>
</protein>
<dbReference type="Gene3D" id="3.40.140.120">
    <property type="match status" value="1"/>
</dbReference>
<keyword evidence="2" id="KW-1185">Reference proteome</keyword>
<dbReference type="STRING" id="1514904.SU32_16300"/>
<dbReference type="Gene3D" id="1.20.1270.210">
    <property type="match status" value="1"/>
</dbReference>
<dbReference type="NCBIfam" id="TIGR01537">
    <property type="entry name" value="portal_HK97"/>
    <property type="match status" value="1"/>
</dbReference>
<dbReference type="Pfam" id="PF04860">
    <property type="entry name" value="Phage_portal"/>
    <property type="match status" value="1"/>
</dbReference>
<gene>
    <name evidence="1" type="ORF">SU32_16300</name>
</gene>
<dbReference type="Gene3D" id="3.30.1120.70">
    <property type="match status" value="1"/>
</dbReference>
<organism evidence="1 2">
    <name type="scientific">Ahrensia marina</name>
    <dbReference type="NCBI Taxonomy" id="1514904"/>
    <lineage>
        <taxon>Bacteria</taxon>
        <taxon>Pseudomonadati</taxon>
        <taxon>Pseudomonadota</taxon>
        <taxon>Alphaproteobacteria</taxon>
        <taxon>Hyphomicrobiales</taxon>
        <taxon>Ahrensiaceae</taxon>
        <taxon>Ahrensia</taxon>
    </lineage>
</organism>
<evidence type="ECO:0000313" key="2">
    <source>
        <dbReference type="Proteomes" id="UP000038011"/>
    </source>
</evidence>
<dbReference type="Proteomes" id="UP000038011">
    <property type="component" value="Unassembled WGS sequence"/>
</dbReference>
<name>A0A0N0E6I2_9HYPH</name>
<comment type="caution">
    <text evidence="1">The sequence shown here is derived from an EMBL/GenBank/DDBJ whole genome shotgun (WGS) entry which is preliminary data.</text>
</comment>
<dbReference type="AlphaFoldDB" id="A0A0N0E6I2"/>
<dbReference type="InterPro" id="IPR006944">
    <property type="entry name" value="Phage/GTA_portal"/>
</dbReference>
<dbReference type="InterPro" id="IPR006427">
    <property type="entry name" value="Portal_HK97"/>
</dbReference>
<accession>A0A0N0E6I2</accession>
<dbReference type="EMBL" id="JXMU01000036">
    <property type="protein sequence ID" value="KPA99981.1"/>
    <property type="molecule type" value="Genomic_DNA"/>
</dbReference>
<dbReference type="PATRIC" id="fig|1514904.3.peg.2668"/>
<reference evidence="1 2" key="1">
    <citation type="submission" date="2015-01" db="EMBL/GenBank/DDBJ databases">
        <title>Ahrensia donghaiensis sp. nov., a novel dimethylsulphoniopropionate-cleavage bacterium isolated from seawater and emended descriptions of the genus Ahrensia and Ahrensia kielensis.</title>
        <authorList>
            <person name="Liu J."/>
        </authorList>
    </citation>
    <scope>NUCLEOTIDE SEQUENCE [LARGE SCALE GENOMIC DNA]</scope>
    <source>
        <strain evidence="1 2">LZD062</strain>
    </source>
</reference>
<proteinExistence type="predicted"/>
<sequence length="385" mass="41866">MEAKSADLTSPEDWLKEAFGISVSGNTITDQDALTVPAVSSAIRLISEAAASLKIEIVAIDEEGNEAVDKTHSLNSLLSGNVNDWTDSFSFIRDLISQALQNDAGGLAWVNRVDGKPAEIIHYTSGNITVEYATTGTREPSYKLANRPVPSSDVIHLKSPFSKSPLSLAKEAIATAKQMERHAGSLFKNGARPGGVIESPGKLGEAGFKAMKAAWRAAHEGADNAGKTAFLWDGATFKPLAMNSTDAQFLENRKFGIMEVARAFRVPPAMLYELDRATWSNSEQQGREFLVYTLEPWLRALEGALSRALFNDSERGMWSIRFERDDLTRADLGSRAVAYSSLIASRVLNPNEARQWEGLPAYAEGNAFVNPNIDTNKPEPSDGAE</sequence>